<reference evidence="1 2" key="1">
    <citation type="submission" date="2018-07" db="EMBL/GenBank/DDBJ databases">
        <title>New species, Clostridium PI-S10-A1B.</title>
        <authorList>
            <person name="Krishna G."/>
            <person name="Summeta K."/>
            <person name="Shikha S."/>
            <person name="Prabhu P.B."/>
            <person name="Suresh K."/>
        </authorList>
    </citation>
    <scope>NUCLEOTIDE SEQUENCE [LARGE SCALE GENOMIC DNA]</scope>
    <source>
        <strain evidence="1 2">PI-S10-A1B</strain>
    </source>
</reference>
<evidence type="ECO:0000313" key="1">
    <source>
        <dbReference type="EMBL" id="RFZ76214.1"/>
    </source>
</evidence>
<accession>A0A3E2N5H2</accession>
<evidence type="ECO:0000313" key="2">
    <source>
        <dbReference type="Proteomes" id="UP000260680"/>
    </source>
</evidence>
<name>A0A3E2N5H2_9FIRM</name>
<dbReference type="EMBL" id="QOHO01000100">
    <property type="protein sequence ID" value="RFZ76214.1"/>
    <property type="molecule type" value="Genomic_DNA"/>
</dbReference>
<proteinExistence type="predicted"/>
<dbReference type="AlphaFoldDB" id="A0A3E2N5H2"/>
<organism evidence="1 2">
    <name type="scientific">Lacrimispora amygdalina</name>
    <dbReference type="NCBI Taxonomy" id="253257"/>
    <lineage>
        <taxon>Bacteria</taxon>
        <taxon>Bacillati</taxon>
        <taxon>Bacillota</taxon>
        <taxon>Clostridia</taxon>
        <taxon>Lachnospirales</taxon>
        <taxon>Lachnospiraceae</taxon>
        <taxon>Lacrimispora</taxon>
    </lineage>
</organism>
<sequence>MYLFCEQGRQHFLLLPLDCLTAETGELVNGGRSPFISTVDMGGRLCYVVTKQGDQLFTVDRLWLSHYLVFFRSIRCRFFGYHLIGRLDFINN</sequence>
<dbReference type="OrthoDB" id="1853931at2"/>
<gene>
    <name evidence="1" type="ORF">DS742_24845</name>
</gene>
<protein>
    <submittedName>
        <fullName evidence="1">Uncharacterized protein</fullName>
    </submittedName>
</protein>
<comment type="caution">
    <text evidence="1">The sequence shown here is derived from an EMBL/GenBank/DDBJ whole genome shotgun (WGS) entry which is preliminary data.</text>
</comment>
<dbReference type="Proteomes" id="UP000260680">
    <property type="component" value="Unassembled WGS sequence"/>
</dbReference>